<dbReference type="GO" id="GO:0016971">
    <property type="term" value="F:flavin-dependent sulfhydryl oxidase activity"/>
    <property type="evidence" value="ECO:0007669"/>
    <property type="project" value="InterPro"/>
</dbReference>
<feature type="region of interest" description="Disordered" evidence="1">
    <location>
        <begin position="376"/>
        <end position="411"/>
    </location>
</feature>
<dbReference type="PaxDb" id="2903-EOD41679"/>
<dbReference type="GeneID" id="17286949"/>
<dbReference type="GO" id="GO:0006457">
    <property type="term" value="P:protein folding"/>
    <property type="evidence" value="ECO:0007669"/>
    <property type="project" value="TreeGrafter"/>
</dbReference>
<proteinExistence type="predicted"/>
<dbReference type="InterPro" id="IPR013766">
    <property type="entry name" value="Thioredoxin_domain"/>
</dbReference>
<dbReference type="RefSeq" id="XP_005794108.1">
    <property type="nucleotide sequence ID" value="XM_005794051.1"/>
</dbReference>
<dbReference type="GO" id="GO:0005615">
    <property type="term" value="C:extracellular space"/>
    <property type="evidence" value="ECO:0007669"/>
    <property type="project" value="TreeGrafter"/>
</dbReference>
<dbReference type="KEGG" id="ehx:EMIHUDRAFT_194106"/>
<reference evidence="4" key="2">
    <citation type="submission" date="2024-10" db="UniProtKB">
        <authorList>
            <consortium name="EnsemblProtists"/>
        </authorList>
    </citation>
    <scope>IDENTIFICATION</scope>
</reference>
<dbReference type="AlphaFoldDB" id="A0A0D3L0Z4"/>
<evidence type="ECO:0000256" key="2">
    <source>
        <dbReference type="SAM" id="SignalP"/>
    </source>
</evidence>
<dbReference type="Gene3D" id="3.40.30.10">
    <property type="entry name" value="Glutaredoxin"/>
    <property type="match status" value="1"/>
</dbReference>
<dbReference type="Proteomes" id="UP000013827">
    <property type="component" value="Unassembled WGS sequence"/>
</dbReference>
<protein>
    <recommendedName>
        <fullName evidence="3">Thioredoxin domain-containing protein</fullName>
    </recommendedName>
</protein>
<reference evidence="5" key="1">
    <citation type="journal article" date="2013" name="Nature">
        <title>Pan genome of the phytoplankton Emiliania underpins its global distribution.</title>
        <authorList>
            <person name="Read B.A."/>
            <person name="Kegel J."/>
            <person name="Klute M.J."/>
            <person name="Kuo A."/>
            <person name="Lefebvre S.C."/>
            <person name="Maumus F."/>
            <person name="Mayer C."/>
            <person name="Miller J."/>
            <person name="Monier A."/>
            <person name="Salamov A."/>
            <person name="Young J."/>
            <person name="Aguilar M."/>
            <person name="Claverie J.M."/>
            <person name="Frickenhaus S."/>
            <person name="Gonzalez K."/>
            <person name="Herman E.K."/>
            <person name="Lin Y.C."/>
            <person name="Napier J."/>
            <person name="Ogata H."/>
            <person name="Sarno A.F."/>
            <person name="Shmutz J."/>
            <person name="Schroeder D."/>
            <person name="de Vargas C."/>
            <person name="Verret F."/>
            <person name="von Dassow P."/>
            <person name="Valentin K."/>
            <person name="Van de Peer Y."/>
            <person name="Wheeler G."/>
            <person name="Dacks J.B."/>
            <person name="Delwiche C.F."/>
            <person name="Dyhrman S.T."/>
            <person name="Glockner G."/>
            <person name="John U."/>
            <person name="Richards T."/>
            <person name="Worden A.Z."/>
            <person name="Zhang X."/>
            <person name="Grigoriev I.V."/>
            <person name="Allen A.E."/>
            <person name="Bidle K."/>
            <person name="Borodovsky M."/>
            <person name="Bowler C."/>
            <person name="Brownlee C."/>
            <person name="Cock J.M."/>
            <person name="Elias M."/>
            <person name="Gladyshev V.N."/>
            <person name="Groth M."/>
            <person name="Guda C."/>
            <person name="Hadaegh A."/>
            <person name="Iglesias-Rodriguez M.D."/>
            <person name="Jenkins J."/>
            <person name="Jones B.M."/>
            <person name="Lawson T."/>
            <person name="Leese F."/>
            <person name="Lindquist E."/>
            <person name="Lobanov A."/>
            <person name="Lomsadze A."/>
            <person name="Malik S.B."/>
            <person name="Marsh M.E."/>
            <person name="Mackinder L."/>
            <person name="Mock T."/>
            <person name="Mueller-Roeber B."/>
            <person name="Pagarete A."/>
            <person name="Parker M."/>
            <person name="Probert I."/>
            <person name="Quesneville H."/>
            <person name="Raines C."/>
            <person name="Rensing S.A."/>
            <person name="Riano-Pachon D.M."/>
            <person name="Richier S."/>
            <person name="Rokitta S."/>
            <person name="Shiraiwa Y."/>
            <person name="Soanes D.M."/>
            <person name="van der Giezen M."/>
            <person name="Wahlund T.M."/>
            <person name="Williams B."/>
            <person name="Wilson W."/>
            <person name="Wolfe G."/>
            <person name="Wurch L.L."/>
        </authorList>
    </citation>
    <scope>NUCLEOTIDE SEQUENCE</scope>
</reference>
<feature type="domain" description="Thioredoxin" evidence="3">
    <location>
        <begin position="23"/>
        <end position="95"/>
    </location>
</feature>
<dbReference type="InterPro" id="IPR036249">
    <property type="entry name" value="Thioredoxin-like_sf"/>
</dbReference>
<dbReference type="GO" id="GO:0003756">
    <property type="term" value="F:protein disulfide isomerase activity"/>
    <property type="evidence" value="ECO:0007669"/>
    <property type="project" value="TreeGrafter"/>
</dbReference>
<sequence>MLALAACVVALYTGDAYVQLVRDFTQVQAQPHTVFAIEFFAGWCGHCQVPKEESLRRAASTEYRAMTYRCCARRLRREMGVSGFPSVRVFTAGAPPTGEELATCGHGCESAVEEPFPMPPEAFSRPVPLQDVTSAVVYGLQREVVGVAIGEQDEARRGALREWLATLSALLPAEPNRQQMGRLELEAMCAHERAISPERWEELLGEIEAPLLPTGVAAPARTDAQGVAALRAIRSYVRFFFGCQGCARHFLAMSNLEADPLDGVRTASGARLWLPTPAACPQCRPRYTAGGRRWELGAVAEYLHGTFCRPEPGRPCSSPGTVESAAGSSAVIGIAPYLTAPNLTATDAYYLTAGAVLAACLLACYHCWERASAPAPHAQQRRRQQTNRLLPPSPRSCGRGILWHDSDGSSD</sequence>
<dbReference type="STRING" id="2903.R1G780"/>
<feature type="chain" id="PRO_5044208524" description="Thioredoxin domain-containing protein" evidence="2">
    <location>
        <begin position="17"/>
        <end position="411"/>
    </location>
</feature>
<dbReference type="HOGENOM" id="CLU_669832_0_0_1"/>
<dbReference type="CDD" id="cd02961">
    <property type="entry name" value="PDI_a_family"/>
    <property type="match status" value="1"/>
</dbReference>
<accession>A0A0D3L0Z4</accession>
<dbReference type="EnsemblProtists" id="EOD41679">
    <property type="protein sequence ID" value="EOD41679"/>
    <property type="gene ID" value="EMIHUDRAFT_194106"/>
</dbReference>
<dbReference type="Gene3D" id="1.20.120.310">
    <property type="entry name" value="ERV/ALR sulfhydryl oxidase domain"/>
    <property type="match status" value="1"/>
</dbReference>
<keyword evidence="2" id="KW-0732">Signal</keyword>
<feature type="signal peptide" evidence="2">
    <location>
        <begin position="1"/>
        <end position="16"/>
    </location>
</feature>
<evidence type="ECO:0000256" key="1">
    <source>
        <dbReference type="SAM" id="MobiDB-lite"/>
    </source>
</evidence>
<organism evidence="4 5">
    <name type="scientific">Emiliania huxleyi (strain CCMP1516)</name>
    <dbReference type="NCBI Taxonomy" id="280463"/>
    <lineage>
        <taxon>Eukaryota</taxon>
        <taxon>Haptista</taxon>
        <taxon>Haptophyta</taxon>
        <taxon>Prymnesiophyceae</taxon>
        <taxon>Isochrysidales</taxon>
        <taxon>Noelaerhabdaceae</taxon>
        <taxon>Emiliania</taxon>
    </lineage>
</organism>
<dbReference type="InterPro" id="IPR036774">
    <property type="entry name" value="ERV/ALR_sulphydryl_oxid_sf"/>
</dbReference>
<dbReference type="PANTHER" id="PTHR22897">
    <property type="entry name" value="QUIESCIN Q6-RELATED SULFHYDRYL OXIDASE"/>
    <property type="match status" value="1"/>
</dbReference>
<dbReference type="PANTHER" id="PTHR22897:SF8">
    <property type="entry name" value="SULFHYDRYL OXIDASE"/>
    <property type="match status" value="1"/>
</dbReference>
<name>A0A0D3L0Z4_EMIH1</name>
<evidence type="ECO:0000259" key="3">
    <source>
        <dbReference type="Pfam" id="PF00085"/>
    </source>
</evidence>
<dbReference type="SUPFAM" id="SSF52833">
    <property type="entry name" value="Thioredoxin-like"/>
    <property type="match status" value="1"/>
</dbReference>
<keyword evidence="5" id="KW-1185">Reference proteome</keyword>
<dbReference type="GO" id="GO:0000139">
    <property type="term" value="C:Golgi membrane"/>
    <property type="evidence" value="ECO:0007669"/>
    <property type="project" value="TreeGrafter"/>
</dbReference>
<feature type="compositionally biased region" description="Basic and acidic residues" evidence="1">
    <location>
        <begin position="402"/>
        <end position="411"/>
    </location>
</feature>
<dbReference type="InterPro" id="IPR039798">
    <property type="entry name" value="Sulfhydryl_oxidase"/>
</dbReference>
<evidence type="ECO:0000313" key="5">
    <source>
        <dbReference type="Proteomes" id="UP000013827"/>
    </source>
</evidence>
<evidence type="ECO:0000313" key="4">
    <source>
        <dbReference type="EnsemblProtists" id="EOD41679"/>
    </source>
</evidence>
<dbReference type="Pfam" id="PF00085">
    <property type="entry name" value="Thioredoxin"/>
    <property type="match status" value="1"/>
</dbReference>